<reference evidence="4 5" key="1">
    <citation type="submission" date="2023-04" db="EMBL/GenBank/DDBJ databases">
        <title>Bacteroides pacosi sp. nov., isolated from the fecal material of an alpaca.</title>
        <authorList>
            <person name="Miller S."/>
            <person name="Hendry M."/>
            <person name="King J."/>
            <person name="Sankaranarayanan K."/>
            <person name="Lawson P.A."/>
        </authorList>
    </citation>
    <scope>NUCLEOTIDE SEQUENCE [LARGE SCALE GENOMIC DNA]</scope>
    <source>
        <strain evidence="4 5">A2-P53</strain>
    </source>
</reference>
<dbReference type="PROSITE" id="PS51257">
    <property type="entry name" value="PROKAR_LIPOPROTEIN"/>
    <property type="match status" value="1"/>
</dbReference>
<evidence type="ECO:0000256" key="1">
    <source>
        <dbReference type="SAM" id="SignalP"/>
    </source>
</evidence>
<gene>
    <name evidence="4" type="ORF">QHG74_22710</name>
</gene>
<dbReference type="Proteomes" id="UP001292913">
    <property type="component" value="Unassembled WGS sequence"/>
</dbReference>
<feature type="signal peptide" evidence="1">
    <location>
        <begin position="1"/>
        <end position="22"/>
    </location>
</feature>
<keyword evidence="1" id="KW-0732">Signal</keyword>
<protein>
    <submittedName>
        <fullName evidence="4">DUF4973 domain-containing protein</fullName>
    </submittedName>
</protein>
<name>A0ABU5HWZ0_9BACE</name>
<comment type="caution">
    <text evidence="4">The sequence shown here is derived from an EMBL/GenBank/DDBJ whole genome shotgun (WGS) entry which is preliminary data.</text>
</comment>
<sequence>MKKIYTLAVLAAIIVLGTSCNSEWEKEQYQHYISFSSPLDSKGVTNIYVPYSRHDIEGNYAEGGEGRSSYRLPVLVSGSTDNTQDITIHISHDSDTLNTLNKARFAIRTDLFYKDMGNERLTFVSYPENMLIGAGQNIGLLDLKFDFRGIDMSEKWVLPLQIVDNPSYGYQAHPRKNYAKAILRIFPFNDYSGDYSGTGLTNKVVMGENTDGTINETAESITKASVRGYVIDEQSMFIYAGIVDEDYTDRKKYKIKFKFKGDKNGSVSISCDNAEEIGFKVNEKIMPSFRISSSMDEAKPYLEHRYVIINNIDYFFNYIPVEGTIIRYHVKGTLTLSRDINTQVPDEDQAIEW</sequence>
<organism evidence="4 5">
    <name type="scientific">Bacteroides vicugnae</name>
    <dbReference type="NCBI Taxonomy" id="3037989"/>
    <lineage>
        <taxon>Bacteria</taxon>
        <taxon>Pseudomonadati</taxon>
        <taxon>Bacteroidota</taxon>
        <taxon>Bacteroidia</taxon>
        <taxon>Bacteroidales</taxon>
        <taxon>Bacteroidaceae</taxon>
        <taxon>Bacteroides</taxon>
    </lineage>
</organism>
<dbReference type="Gene3D" id="2.40.128.440">
    <property type="entry name" value="Uncharacterised protein PF14274, DUF4361"/>
    <property type="match status" value="1"/>
</dbReference>
<dbReference type="RefSeq" id="WP_258979102.1">
    <property type="nucleotide sequence ID" value="NZ_JARZAK010000028.1"/>
</dbReference>
<proteinExistence type="predicted"/>
<dbReference type="EMBL" id="JARZAK010000028">
    <property type="protein sequence ID" value="MDY7260530.1"/>
    <property type="molecule type" value="Genomic_DNA"/>
</dbReference>
<evidence type="ECO:0000259" key="2">
    <source>
        <dbReference type="Pfam" id="PF14274"/>
    </source>
</evidence>
<accession>A0ABU5HWZ0</accession>
<feature type="chain" id="PRO_5046551455" evidence="1">
    <location>
        <begin position="23"/>
        <end position="353"/>
    </location>
</feature>
<evidence type="ECO:0000313" key="4">
    <source>
        <dbReference type="EMBL" id="MDY7260530.1"/>
    </source>
</evidence>
<dbReference type="Gene3D" id="2.60.40.1740">
    <property type="entry name" value="hypothetical protein (bacova_03559)"/>
    <property type="match status" value="1"/>
</dbReference>
<dbReference type="Pfam" id="PF16343">
    <property type="entry name" value="DUF4973"/>
    <property type="match status" value="1"/>
</dbReference>
<feature type="domain" description="BT-3044-like C-terminal" evidence="2">
    <location>
        <begin position="180"/>
        <end position="335"/>
    </location>
</feature>
<dbReference type="InterPro" id="IPR025371">
    <property type="entry name" value="BT_3044-like_C"/>
</dbReference>
<dbReference type="InterPro" id="IPR032509">
    <property type="entry name" value="DUF4973"/>
</dbReference>
<dbReference type="Pfam" id="PF14274">
    <property type="entry name" value="BT_3044-like_C"/>
    <property type="match status" value="1"/>
</dbReference>
<feature type="domain" description="DUF4973" evidence="3">
    <location>
        <begin position="24"/>
        <end position="166"/>
    </location>
</feature>
<evidence type="ECO:0000259" key="3">
    <source>
        <dbReference type="Pfam" id="PF16343"/>
    </source>
</evidence>
<evidence type="ECO:0000313" key="5">
    <source>
        <dbReference type="Proteomes" id="UP001292913"/>
    </source>
</evidence>
<keyword evidence="5" id="KW-1185">Reference proteome</keyword>